<keyword evidence="7" id="KW-1185">Reference proteome</keyword>
<dbReference type="FunFam" id="3.90.105.20:FF:000001">
    <property type="entry name" value="60S acidic ribosomal protein P0"/>
    <property type="match status" value="1"/>
</dbReference>
<dbReference type="STRING" id="74557.A0A1V9YVN6"/>
<dbReference type="Gene3D" id="1.25.40.20">
    <property type="entry name" value="Ankyrin repeat-containing domain"/>
    <property type="match status" value="2"/>
</dbReference>
<dbReference type="InterPro" id="IPR040637">
    <property type="entry name" value="Ribosomal_uL10-like_insert"/>
</dbReference>
<dbReference type="InterPro" id="IPR043141">
    <property type="entry name" value="Ribosomal_uL10-like_sf"/>
</dbReference>
<dbReference type="InterPro" id="IPR043164">
    <property type="entry name" value="Ribosomal_uL10-like_insert_sf"/>
</dbReference>
<dbReference type="PANTHER" id="PTHR45699">
    <property type="entry name" value="60S ACIDIC RIBOSOMAL PROTEIN P0"/>
    <property type="match status" value="1"/>
</dbReference>
<dbReference type="SUPFAM" id="SSF160369">
    <property type="entry name" value="Ribosomal protein L10-like"/>
    <property type="match status" value="1"/>
</dbReference>
<feature type="repeat" description="ANK" evidence="4">
    <location>
        <begin position="557"/>
        <end position="589"/>
    </location>
</feature>
<dbReference type="InterPro" id="IPR002110">
    <property type="entry name" value="Ankyrin_rpt"/>
</dbReference>
<dbReference type="Gene3D" id="3.90.105.20">
    <property type="match status" value="1"/>
</dbReference>
<dbReference type="GO" id="GO:0003735">
    <property type="term" value="F:structural constituent of ribosome"/>
    <property type="evidence" value="ECO:0007669"/>
    <property type="project" value="TreeGrafter"/>
</dbReference>
<dbReference type="Pfam" id="PF12796">
    <property type="entry name" value="Ank_2"/>
    <property type="match status" value="3"/>
</dbReference>
<dbReference type="GO" id="GO:0002181">
    <property type="term" value="P:cytoplasmic translation"/>
    <property type="evidence" value="ECO:0007669"/>
    <property type="project" value="TreeGrafter"/>
</dbReference>
<evidence type="ECO:0000259" key="5">
    <source>
        <dbReference type="Pfam" id="PF17777"/>
    </source>
</evidence>
<dbReference type="Pfam" id="PF00466">
    <property type="entry name" value="Ribosomal_L10"/>
    <property type="match status" value="1"/>
</dbReference>
<dbReference type="PANTHER" id="PTHR45699:SF3">
    <property type="entry name" value="LARGE RIBOSOMAL SUBUNIT PROTEIN UL10"/>
    <property type="match status" value="1"/>
</dbReference>
<accession>A0A1V9YVN6</accession>
<name>A0A1V9YVN6_9STRA</name>
<comment type="similarity">
    <text evidence="1">Belongs to the universal ribosomal protein uL10 family.</text>
</comment>
<dbReference type="SMART" id="SM00248">
    <property type="entry name" value="ANK"/>
    <property type="match status" value="5"/>
</dbReference>
<organism evidence="6 7">
    <name type="scientific">Thraustotheca clavata</name>
    <dbReference type="NCBI Taxonomy" id="74557"/>
    <lineage>
        <taxon>Eukaryota</taxon>
        <taxon>Sar</taxon>
        <taxon>Stramenopiles</taxon>
        <taxon>Oomycota</taxon>
        <taxon>Saprolegniomycetes</taxon>
        <taxon>Saprolegniales</taxon>
        <taxon>Achlyaceae</taxon>
        <taxon>Thraustotheca</taxon>
    </lineage>
</organism>
<evidence type="ECO:0000256" key="3">
    <source>
        <dbReference type="ARBA" id="ARBA00023274"/>
    </source>
</evidence>
<dbReference type="SUPFAM" id="SSF48403">
    <property type="entry name" value="Ankyrin repeat"/>
    <property type="match status" value="1"/>
</dbReference>
<dbReference type="InterPro" id="IPR036770">
    <property type="entry name" value="Ankyrin_rpt-contain_sf"/>
</dbReference>
<dbReference type="GO" id="GO:0070180">
    <property type="term" value="F:large ribosomal subunit rRNA binding"/>
    <property type="evidence" value="ECO:0007669"/>
    <property type="project" value="TreeGrafter"/>
</dbReference>
<evidence type="ECO:0000256" key="2">
    <source>
        <dbReference type="ARBA" id="ARBA00022980"/>
    </source>
</evidence>
<dbReference type="Pfam" id="PF00428">
    <property type="entry name" value="Ribosomal_60s"/>
    <property type="match status" value="1"/>
</dbReference>
<evidence type="ECO:0000256" key="1">
    <source>
        <dbReference type="ARBA" id="ARBA00008889"/>
    </source>
</evidence>
<comment type="caution">
    <text evidence="6">The sequence shown here is derived from an EMBL/GenBank/DDBJ whole genome shotgun (WGS) entry which is preliminary data.</text>
</comment>
<feature type="non-terminal residue" evidence="6">
    <location>
        <position position="1"/>
    </location>
</feature>
<feature type="repeat" description="ANK" evidence="4">
    <location>
        <begin position="399"/>
        <end position="431"/>
    </location>
</feature>
<feature type="repeat" description="ANK" evidence="4">
    <location>
        <begin position="491"/>
        <end position="523"/>
    </location>
</feature>
<gene>
    <name evidence="6" type="ORF">THRCLA_09630</name>
</gene>
<dbReference type="InterPro" id="IPR050323">
    <property type="entry name" value="Ribosomal_protein_uL10"/>
</dbReference>
<proteinExistence type="inferred from homology"/>
<keyword evidence="2 6" id="KW-0689">Ribosomal protein</keyword>
<dbReference type="PRINTS" id="PR01415">
    <property type="entry name" value="ANKYRIN"/>
</dbReference>
<dbReference type="InterPro" id="IPR001790">
    <property type="entry name" value="Ribosomal_uL10"/>
</dbReference>
<dbReference type="Gene3D" id="3.30.70.1730">
    <property type="match status" value="1"/>
</dbReference>
<feature type="domain" description="Large ribosomal subunit protein uL10-like insertion" evidence="5">
    <location>
        <begin position="123"/>
        <end position="192"/>
    </location>
</feature>
<keyword evidence="3" id="KW-0687">Ribonucleoprotein</keyword>
<dbReference type="PROSITE" id="PS50297">
    <property type="entry name" value="ANK_REP_REGION"/>
    <property type="match status" value="3"/>
</dbReference>
<protein>
    <submittedName>
        <fullName evidence="6">60S acidic ribosomal protein P0</fullName>
    </submittedName>
</protein>
<dbReference type="Proteomes" id="UP000243217">
    <property type="component" value="Unassembled WGS sequence"/>
</dbReference>
<evidence type="ECO:0000256" key="4">
    <source>
        <dbReference type="PROSITE-ProRule" id="PRU00023"/>
    </source>
</evidence>
<dbReference type="PROSITE" id="PS50088">
    <property type="entry name" value="ANK_REPEAT"/>
    <property type="match status" value="3"/>
</dbReference>
<evidence type="ECO:0000313" key="6">
    <source>
        <dbReference type="EMBL" id="OQR89707.1"/>
    </source>
</evidence>
<dbReference type="EMBL" id="JNBS01002680">
    <property type="protein sequence ID" value="OQR89707.1"/>
    <property type="molecule type" value="Genomic_DNA"/>
</dbReference>
<dbReference type="Pfam" id="PF17777">
    <property type="entry name" value="RL10P_insert"/>
    <property type="match status" value="1"/>
</dbReference>
<reference evidence="6 7" key="1">
    <citation type="journal article" date="2014" name="Genome Biol. Evol.">
        <title>The secreted proteins of Achlya hypogyna and Thraustotheca clavata identify the ancestral oomycete secretome and reveal gene acquisitions by horizontal gene transfer.</title>
        <authorList>
            <person name="Misner I."/>
            <person name="Blouin N."/>
            <person name="Leonard G."/>
            <person name="Richards T.A."/>
            <person name="Lane C.E."/>
        </authorList>
    </citation>
    <scope>NUCLEOTIDE SEQUENCE [LARGE SCALE GENOMIC DNA]</scope>
    <source>
        <strain evidence="6 7">ATCC 34112</strain>
    </source>
</reference>
<dbReference type="GO" id="GO:0000027">
    <property type="term" value="P:ribosomal large subunit assembly"/>
    <property type="evidence" value="ECO:0007669"/>
    <property type="project" value="TreeGrafter"/>
</dbReference>
<dbReference type="GO" id="GO:0022625">
    <property type="term" value="C:cytosolic large ribosomal subunit"/>
    <property type="evidence" value="ECO:0007669"/>
    <property type="project" value="TreeGrafter"/>
</dbReference>
<keyword evidence="4" id="KW-0040">ANK repeat</keyword>
<dbReference type="AlphaFoldDB" id="A0A1V9YVN6"/>
<dbReference type="OrthoDB" id="10259902at2759"/>
<sequence length="619" mass="67339">VRPPKVKFDYVKMGISMERKGEYFIKLENLLNTYTKIFLVSVDNVGSNQIQQIRMALRGKGEVLMGKNTMIRKVFNNYIKKTPGHPLEALIPLLRGNVGFVFTNGDLGEVRQILDDNKVPAPARVGAVAPIDVFCPAGPTGCDPGQTSFFQALQISTKIQKGQIEIVSETLLTKKGDKVGNSEAALLQKLNIRPFSYGMIITTVYDNGSMFDPAVLDLTEDDLVAKFVGGLRNVAAVSLALGFPTLASIPHSIANAFKTLVAVAIECESFSFKKADPFKAFLADPSAFAAAAAPAAGGAAPAAAAAAKEESEEEMDVGAGDMFERRTMKDIADRVSSIVAAFHPEQQENKDDPVMRLTVLSALGRHSDSFTESAQNGRYENVLRYIEEGIDVNTTHSELGWTALHMAASNGHERVVRLLLQRGADRAIISSKKEKTPLDLAVQRGHNSVANLLRKPSHFNNSSEEFVEAARRGNIEMTRTMLSDGIDVNSYGVSALMFAADEGHADVTRLLLQHGADANGLTKFQQSLFLSVVDRGHLKITQIFLENNADVNTRMSGNMTALHIAAERGHADIVELLLLHEADKSAQNDVGDTPYRLAHRSKTLDMTTSKGKTMAELLE</sequence>
<evidence type="ECO:0000313" key="7">
    <source>
        <dbReference type="Proteomes" id="UP000243217"/>
    </source>
</evidence>
<dbReference type="CDD" id="cd05795">
    <property type="entry name" value="Ribosomal_P0_L10e"/>
    <property type="match status" value="1"/>
</dbReference>